<dbReference type="Gene3D" id="3.40.50.880">
    <property type="match status" value="1"/>
</dbReference>
<sequence length="260" mass="28012">MTPSSQSFPSKTIHIGVFIPAFVQFLDLASVDIFASGSHEYLSALSPLVPEAVYSQAPSVKIYYISTSEPSTTLSLTASASILITHHLSSPEVQPGKLDIVLVPGPDPNTVWDKQVTDWLSGQALHEGTDILSVCTGMYLCGTAGIIRGKKVCGPRGLQSDLKKKFADQEAEWVGDELRWVQDGAFWSCGGVTNGNDLVAAYMRANPDKFPGPVAEFATMLTETGDRPQKYEVGKVAFTLGVIWQVLKAVVMGFGKGKKE</sequence>
<dbReference type="Proteomes" id="UP001301958">
    <property type="component" value="Unassembled WGS sequence"/>
</dbReference>
<accession>A0AAN7BZH2</accession>
<dbReference type="AlphaFoldDB" id="A0AAN7BZH2"/>
<gene>
    <name evidence="2" type="ORF">QBC38DRAFT_451023</name>
</gene>
<dbReference type="InterPro" id="IPR029062">
    <property type="entry name" value="Class_I_gatase-like"/>
</dbReference>
<proteinExistence type="predicted"/>
<reference evidence="2" key="1">
    <citation type="journal article" date="2023" name="Mol. Phylogenet. Evol.">
        <title>Genome-scale phylogeny and comparative genomics of the fungal order Sordariales.</title>
        <authorList>
            <person name="Hensen N."/>
            <person name="Bonometti L."/>
            <person name="Westerberg I."/>
            <person name="Brannstrom I.O."/>
            <person name="Guillou S."/>
            <person name="Cros-Aarteil S."/>
            <person name="Calhoun S."/>
            <person name="Haridas S."/>
            <person name="Kuo A."/>
            <person name="Mondo S."/>
            <person name="Pangilinan J."/>
            <person name="Riley R."/>
            <person name="LaButti K."/>
            <person name="Andreopoulos B."/>
            <person name="Lipzen A."/>
            <person name="Chen C."/>
            <person name="Yan M."/>
            <person name="Daum C."/>
            <person name="Ng V."/>
            <person name="Clum A."/>
            <person name="Steindorff A."/>
            <person name="Ohm R.A."/>
            <person name="Martin F."/>
            <person name="Silar P."/>
            <person name="Natvig D.O."/>
            <person name="Lalanne C."/>
            <person name="Gautier V."/>
            <person name="Ament-Velasquez S.L."/>
            <person name="Kruys A."/>
            <person name="Hutchinson M.I."/>
            <person name="Powell A.J."/>
            <person name="Barry K."/>
            <person name="Miller A.N."/>
            <person name="Grigoriev I.V."/>
            <person name="Debuchy R."/>
            <person name="Gladieux P."/>
            <person name="Hiltunen Thoren M."/>
            <person name="Johannesson H."/>
        </authorList>
    </citation>
    <scope>NUCLEOTIDE SEQUENCE</scope>
    <source>
        <strain evidence="2">CBS 990.96</strain>
    </source>
</reference>
<dbReference type="InterPro" id="IPR002818">
    <property type="entry name" value="DJ-1/PfpI"/>
</dbReference>
<keyword evidence="2" id="KW-0315">Glutamine amidotransferase</keyword>
<name>A0AAN7BZH2_9PEZI</name>
<dbReference type="SUPFAM" id="SSF52317">
    <property type="entry name" value="Class I glutamine amidotransferase-like"/>
    <property type="match status" value="1"/>
</dbReference>
<dbReference type="PANTHER" id="PTHR43130">
    <property type="entry name" value="ARAC-FAMILY TRANSCRIPTIONAL REGULATOR"/>
    <property type="match status" value="1"/>
</dbReference>
<dbReference type="EMBL" id="MU865291">
    <property type="protein sequence ID" value="KAK4231788.1"/>
    <property type="molecule type" value="Genomic_DNA"/>
</dbReference>
<dbReference type="InterPro" id="IPR052158">
    <property type="entry name" value="INH-QAR"/>
</dbReference>
<organism evidence="2 3">
    <name type="scientific">Podospora fimiseda</name>
    <dbReference type="NCBI Taxonomy" id="252190"/>
    <lineage>
        <taxon>Eukaryota</taxon>
        <taxon>Fungi</taxon>
        <taxon>Dikarya</taxon>
        <taxon>Ascomycota</taxon>
        <taxon>Pezizomycotina</taxon>
        <taxon>Sordariomycetes</taxon>
        <taxon>Sordariomycetidae</taxon>
        <taxon>Sordariales</taxon>
        <taxon>Podosporaceae</taxon>
        <taxon>Podospora</taxon>
    </lineage>
</organism>
<keyword evidence="3" id="KW-1185">Reference proteome</keyword>
<comment type="caution">
    <text evidence="2">The sequence shown here is derived from an EMBL/GenBank/DDBJ whole genome shotgun (WGS) entry which is preliminary data.</text>
</comment>
<evidence type="ECO:0000313" key="2">
    <source>
        <dbReference type="EMBL" id="KAK4231788.1"/>
    </source>
</evidence>
<evidence type="ECO:0000259" key="1">
    <source>
        <dbReference type="Pfam" id="PF01965"/>
    </source>
</evidence>
<dbReference type="Pfam" id="PF01965">
    <property type="entry name" value="DJ-1_PfpI"/>
    <property type="match status" value="1"/>
</dbReference>
<dbReference type="PANTHER" id="PTHR43130:SF7">
    <property type="entry name" value="DJ-1_PFPI DOMAIN-CONTAINING PROTEIN"/>
    <property type="match status" value="1"/>
</dbReference>
<protein>
    <submittedName>
        <fullName evidence="2">Class I glutamine amidotransferase-like protein</fullName>
    </submittedName>
</protein>
<evidence type="ECO:0000313" key="3">
    <source>
        <dbReference type="Proteomes" id="UP001301958"/>
    </source>
</evidence>
<reference evidence="2" key="2">
    <citation type="submission" date="2023-05" db="EMBL/GenBank/DDBJ databases">
        <authorList>
            <consortium name="Lawrence Berkeley National Laboratory"/>
            <person name="Steindorff A."/>
            <person name="Hensen N."/>
            <person name="Bonometti L."/>
            <person name="Westerberg I."/>
            <person name="Brannstrom I.O."/>
            <person name="Guillou S."/>
            <person name="Cros-Aarteil S."/>
            <person name="Calhoun S."/>
            <person name="Haridas S."/>
            <person name="Kuo A."/>
            <person name="Mondo S."/>
            <person name="Pangilinan J."/>
            <person name="Riley R."/>
            <person name="Labutti K."/>
            <person name="Andreopoulos B."/>
            <person name="Lipzen A."/>
            <person name="Chen C."/>
            <person name="Yanf M."/>
            <person name="Daum C."/>
            <person name="Ng V."/>
            <person name="Clum A."/>
            <person name="Ohm R."/>
            <person name="Martin F."/>
            <person name="Silar P."/>
            <person name="Natvig D."/>
            <person name="Lalanne C."/>
            <person name="Gautier V."/>
            <person name="Ament-Velasquez S.L."/>
            <person name="Kruys A."/>
            <person name="Hutchinson M.I."/>
            <person name="Powell A.J."/>
            <person name="Barry K."/>
            <person name="Miller A.N."/>
            <person name="Grigoriev I.V."/>
            <person name="Debuchy R."/>
            <person name="Gladieux P."/>
            <person name="Thoren M.H."/>
            <person name="Johannesson H."/>
        </authorList>
    </citation>
    <scope>NUCLEOTIDE SEQUENCE</scope>
    <source>
        <strain evidence="2">CBS 990.96</strain>
    </source>
</reference>
<feature type="domain" description="DJ-1/PfpI" evidence="1">
    <location>
        <begin position="61"/>
        <end position="202"/>
    </location>
</feature>